<keyword evidence="4 6" id="KW-1133">Transmembrane helix</keyword>
<evidence type="ECO:0000256" key="3">
    <source>
        <dbReference type="ARBA" id="ARBA00022692"/>
    </source>
</evidence>
<feature type="transmembrane region" description="Helical" evidence="6">
    <location>
        <begin position="12"/>
        <end position="30"/>
    </location>
</feature>
<evidence type="ECO:0000313" key="8">
    <source>
        <dbReference type="EMBL" id="CEO87419.1"/>
    </source>
</evidence>
<dbReference type="AlphaFoldDB" id="A0A0B7MA98"/>
<evidence type="ECO:0000256" key="1">
    <source>
        <dbReference type="ARBA" id="ARBA00004651"/>
    </source>
</evidence>
<gene>
    <name evidence="8" type="ORF">SSCH_1020024</name>
</gene>
<sequence>MLHLWGGHFWEGFWWGVGVAVVFVCILKILDQWFRPQEFSTMSGVTSFIGNLGGLLAQTPLVFMVALFTWRHTFAVIGVVSLLIAVLCYLIIRNTPGELVPALAQPSSKAVDRGTDKGANMGTSTGASTGANAGAKKQASFWQSLAAVMSNPYTWPGFIIFAGFLGSYIAFSGTWGVSYMMDVYGVSKSTAANYPMAATLGLALGSIAIGVISDRMKSRKKPMICFGIVYLATWAVLIFSGGGKPPVGILYPLFFLMGFSCATFILTFAVAKEVNPPQLAGVSTSIVNTGGFLGAAVLPIFVGMYFDRVGSTLTNITLYRNGFLILLAAIVISVACIFLLKETGAVNIWREAEFF</sequence>
<keyword evidence="3 6" id="KW-0812">Transmembrane</keyword>
<dbReference type="Proteomes" id="UP000046155">
    <property type="component" value="Unassembled WGS sequence"/>
</dbReference>
<proteinExistence type="predicted"/>
<evidence type="ECO:0000256" key="5">
    <source>
        <dbReference type="ARBA" id="ARBA00023136"/>
    </source>
</evidence>
<accession>A0A0B7MA98</accession>
<keyword evidence="5 6" id="KW-0472">Membrane</keyword>
<evidence type="ECO:0000259" key="7">
    <source>
        <dbReference type="PROSITE" id="PS50850"/>
    </source>
</evidence>
<dbReference type="PROSITE" id="PS50850">
    <property type="entry name" value="MFS"/>
    <property type="match status" value="1"/>
</dbReference>
<feature type="transmembrane region" description="Helical" evidence="6">
    <location>
        <begin position="224"/>
        <end position="243"/>
    </location>
</feature>
<feature type="transmembrane region" description="Helical" evidence="6">
    <location>
        <begin position="42"/>
        <end position="68"/>
    </location>
</feature>
<dbReference type="PANTHER" id="PTHR43826:SF3">
    <property type="entry name" value="GLUCOSE-6-PHOSPHATE EXCHANGER SLC37A4"/>
    <property type="match status" value="1"/>
</dbReference>
<evidence type="ECO:0000256" key="4">
    <source>
        <dbReference type="ARBA" id="ARBA00022989"/>
    </source>
</evidence>
<protein>
    <submittedName>
        <fullName evidence="8">Major facilitator superfamily MFS_1 (Part 2)</fullName>
    </submittedName>
</protein>
<dbReference type="RefSeq" id="WP_232294123.1">
    <property type="nucleotide sequence ID" value="NZ_CDRZ01000005.1"/>
</dbReference>
<dbReference type="InterPro" id="IPR011701">
    <property type="entry name" value="MFS"/>
</dbReference>
<dbReference type="InterPro" id="IPR036259">
    <property type="entry name" value="MFS_trans_sf"/>
</dbReference>
<feature type="domain" description="Major facilitator superfamily (MFS) profile" evidence="7">
    <location>
        <begin position="1"/>
        <end position="345"/>
    </location>
</feature>
<evidence type="ECO:0000256" key="6">
    <source>
        <dbReference type="SAM" id="Phobius"/>
    </source>
</evidence>
<feature type="transmembrane region" description="Helical" evidence="6">
    <location>
        <begin position="318"/>
        <end position="340"/>
    </location>
</feature>
<evidence type="ECO:0000256" key="2">
    <source>
        <dbReference type="ARBA" id="ARBA00022448"/>
    </source>
</evidence>
<dbReference type="InterPro" id="IPR020846">
    <property type="entry name" value="MFS_dom"/>
</dbReference>
<dbReference type="EMBL" id="CDRZ01000005">
    <property type="protein sequence ID" value="CEO87419.1"/>
    <property type="molecule type" value="Genomic_DNA"/>
</dbReference>
<dbReference type="Pfam" id="PF07690">
    <property type="entry name" value="MFS_1"/>
    <property type="match status" value="1"/>
</dbReference>
<comment type="subcellular location">
    <subcellularLocation>
        <location evidence="1">Cell membrane</location>
        <topology evidence="1">Multi-pass membrane protein</topology>
    </subcellularLocation>
</comment>
<keyword evidence="9" id="KW-1185">Reference proteome</keyword>
<dbReference type="InterPro" id="IPR051337">
    <property type="entry name" value="OPA_Antiporter"/>
</dbReference>
<dbReference type="SUPFAM" id="SSF103473">
    <property type="entry name" value="MFS general substrate transporter"/>
    <property type="match status" value="1"/>
</dbReference>
<evidence type="ECO:0000313" key="9">
    <source>
        <dbReference type="Proteomes" id="UP000046155"/>
    </source>
</evidence>
<feature type="transmembrane region" description="Helical" evidence="6">
    <location>
        <begin position="74"/>
        <end position="92"/>
    </location>
</feature>
<feature type="transmembrane region" description="Helical" evidence="6">
    <location>
        <begin position="282"/>
        <end position="306"/>
    </location>
</feature>
<feature type="transmembrane region" description="Helical" evidence="6">
    <location>
        <begin position="249"/>
        <end position="270"/>
    </location>
</feature>
<dbReference type="GO" id="GO:0061513">
    <property type="term" value="F:glucose 6-phosphate:phosphate antiporter activity"/>
    <property type="evidence" value="ECO:0007669"/>
    <property type="project" value="TreeGrafter"/>
</dbReference>
<feature type="transmembrane region" description="Helical" evidence="6">
    <location>
        <begin position="191"/>
        <end position="212"/>
    </location>
</feature>
<feature type="transmembrane region" description="Helical" evidence="6">
    <location>
        <begin position="153"/>
        <end position="171"/>
    </location>
</feature>
<dbReference type="GO" id="GO:0005886">
    <property type="term" value="C:plasma membrane"/>
    <property type="evidence" value="ECO:0007669"/>
    <property type="project" value="UniProtKB-SubCell"/>
</dbReference>
<keyword evidence="2" id="KW-0813">Transport</keyword>
<name>A0A0B7MA98_9FIRM</name>
<organism evidence="8 9">
    <name type="scientific">Syntrophaceticus schinkii</name>
    <dbReference type="NCBI Taxonomy" id="499207"/>
    <lineage>
        <taxon>Bacteria</taxon>
        <taxon>Bacillati</taxon>
        <taxon>Bacillota</taxon>
        <taxon>Clostridia</taxon>
        <taxon>Thermoanaerobacterales</taxon>
        <taxon>Thermoanaerobacterales Family III. Incertae Sedis</taxon>
        <taxon>Syntrophaceticus</taxon>
    </lineage>
</organism>
<reference evidence="9" key="1">
    <citation type="submission" date="2015-01" db="EMBL/GenBank/DDBJ databases">
        <authorList>
            <person name="Manzoor Shahid"/>
            <person name="Zubair Saima"/>
        </authorList>
    </citation>
    <scope>NUCLEOTIDE SEQUENCE [LARGE SCALE GENOMIC DNA]</scope>
    <source>
        <strain evidence="9">Sp3</strain>
    </source>
</reference>
<dbReference type="GO" id="GO:0035435">
    <property type="term" value="P:phosphate ion transmembrane transport"/>
    <property type="evidence" value="ECO:0007669"/>
    <property type="project" value="TreeGrafter"/>
</dbReference>
<dbReference type="Gene3D" id="1.20.1250.20">
    <property type="entry name" value="MFS general substrate transporter like domains"/>
    <property type="match status" value="2"/>
</dbReference>
<dbReference type="PANTHER" id="PTHR43826">
    <property type="entry name" value="GLUCOSE-6-PHOSPHATE EXCHANGER SLC37A4"/>
    <property type="match status" value="1"/>
</dbReference>